<evidence type="ECO:0000256" key="5">
    <source>
        <dbReference type="SAM" id="SignalP"/>
    </source>
</evidence>
<feature type="signal peptide" evidence="5">
    <location>
        <begin position="1"/>
        <end position="25"/>
    </location>
</feature>
<comment type="caution">
    <text evidence="7">The sequence shown here is derived from an EMBL/GenBank/DDBJ whole genome shotgun (WGS) entry which is preliminary data.</text>
</comment>
<dbReference type="EMBL" id="JADIKD010000012">
    <property type="protein sequence ID" value="MFK2918896.1"/>
    <property type="molecule type" value="Genomic_DNA"/>
</dbReference>
<dbReference type="PANTHER" id="PTHR33420:SF3">
    <property type="entry name" value="FIMBRIAL SUBUNIT ELFA"/>
    <property type="match status" value="1"/>
</dbReference>
<evidence type="ECO:0000256" key="4">
    <source>
        <dbReference type="ARBA" id="ARBA00023263"/>
    </source>
</evidence>
<proteinExistence type="inferred from homology"/>
<name>A0ABW8K7U5_9GAMM</name>
<feature type="chain" id="PRO_5046284070" evidence="5">
    <location>
        <begin position="26"/>
        <end position="170"/>
    </location>
</feature>
<dbReference type="InterPro" id="IPR036937">
    <property type="entry name" value="Adhesion_dom_fimbrial_sf"/>
</dbReference>
<comment type="subcellular location">
    <subcellularLocation>
        <location evidence="1">Fimbrium</location>
    </subcellularLocation>
</comment>
<keyword evidence="4" id="KW-0281">Fimbrium</keyword>
<accession>A0ABW8K7U5</accession>
<evidence type="ECO:0000256" key="1">
    <source>
        <dbReference type="ARBA" id="ARBA00004561"/>
    </source>
</evidence>
<dbReference type="PANTHER" id="PTHR33420">
    <property type="entry name" value="FIMBRIAL SUBUNIT ELFA-RELATED"/>
    <property type="match status" value="1"/>
</dbReference>
<evidence type="ECO:0000256" key="2">
    <source>
        <dbReference type="ARBA" id="ARBA00006671"/>
    </source>
</evidence>
<dbReference type="Proteomes" id="UP001620408">
    <property type="component" value="Unassembled WGS sequence"/>
</dbReference>
<evidence type="ECO:0000313" key="7">
    <source>
        <dbReference type="EMBL" id="MFK2918896.1"/>
    </source>
</evidence>
<reference evidence="7 8" key="1">
    <citation type="submission" date="2020-10" db="EMBL/GenBank/DDBJ databases">
        <title>Phylogeny of dyella-like bacteria.</title>
        <authorList>
            <person name="Fu J."/>
        </authorList>
    </citation>
    <scope>NUCLEOTIDE SEQUENCE [LARGE SCALE GENOMIC DNA]</scope>
    <source>
        <strain evidence="7 8">BB4</strain>
    </source>
</reference>
<evidence type="ECO:0000259" key="6">
    <source>
        <dbReference type="Pfam" id="PF00419"/>
    </source>
</evidence>
<keyword evidence="8" id="KW-1185">Reference proteome</keyword>
<dbReference type="Gene3D" id="2.60.40.1090">
    <property type="entry name" value="Fimbrial-type adhesion domain"/>
    <property type="match status" value="1"/>
</dbReference>
<dbReference type="RefSeq" id="WP_379983486.1">
    <property type="nucleotide sequence ID" value="NZ_JADIKD010000012.1"/>
</dbReference>
<dbReference type="Pfam" id="PF00419">
    <property type="entry name" value="Fimbrial"/>
    <property type="match status" value="1"/>
</dbReference>
<evidence type="ECO:0000313" key="8">
    <source>
        <dbReference type="Proteomes" id="UP001620408"/>
    </source>
</evidence>
<keyword evidence="3 5" id="KW-0732">Signal</keyword>
<comment type="similarity">
    <text evidence="2">Belongs to the fimbrial protein family.</text>
</comment>
<dbReference type="InterPro" id="IPR000259">
    <property type="entry name" value="Adhesion_dom_fimbrial"/>
</dbReference>
<dbReference type="SUPFAM" id="SSF49401">
    <property type="entry name" value="Bacterial adhesins"/>
    <property type="match status" value="1"/>
</dbReference>
<protein>
    <submittedName>
        <fullName evidence="7">Type 1 fimbrial protein</fullName>
    </submittedName>
</protein>
<sequence>MTIRFPLKWLALGGALALLSANAAAADLTVRFTGRFLASTCAFSIADVDLGSYSATTFTGSTTTPSRNIVVRASSCTPDITTVHMRFTGTADATVTSYFAARSVTGNVTGVGIELMNGSSQRVTPNVTTFDWPFATWGMTYNLYARFAQTRPSVTAGTVSTPITIQFTYN</sequence>
<gene>
    <name evidence="7" type="ORF">ISS97_16615</name>
</gene>
<evidence type="ECO:0000256" key="3">
    <source>
        <dbReference type="ARBA" id="ARBA00022729"/>
    </source>
</evidence>
<dbReference type="InterPro" id="IPR008966">
    <property type="entry name" value="Adhesion_dom_sf"/>
</dbReference>
<feature type="domain" description="Fimbrial-type adhesion" evidence="6">
    <location>
        <begin position="32"/>
        <end position="169"/>
    </location>
</feature>
<dbReference type="InterPro" id="IPR050263">
    <property type="entry name" value="Bact_Fimbrial_Adh_Pro"/>
</dbReference>
<organism evidence="7 8">
    <name type="scientific">Dyella koreensis</name>
    <dbReference type="NCBI Taxonomy" id="311235"/>
    <lineage>
        <taxon>Bacteria</taxon>
        <taxon>Pseudomonadati</taxon>
        <taxon>Pseudomonadota</taxon>
        <taxon>Gammaproteobacteria</taxon>
        <taxon>Lysobacterales</taxon>
        <taxon>Rhodanobacteraceae</taxon>
        <taxon>Dyella</taxon>
    </lineage>
</organism>